<proteinExistence type="predicted"/>
<dbReference type="PATRIC" id="fig|294.195.peg.6643"/>
<protein>
    <submittedName>
        <fullName evidence="1">Uncharacterized protein</fullName>
    </submittedName>
</protein>
<organism evidence="1 2">
    <name type="scientific">Pseudomonas fluorescens</name>
    <dbReference type="NCBI Taxonomy" id="294"/>
    <lineage>
        <taxon>Bacteria</taxon>
        <taxon>Pseudomonadati</taxon>
        <taxon>Pseudomonadota</taxon>
        <taxon>Gammaproteobacteria</taxon>
        <taxon>Pseudomonadales</taxon>
        <taxon>Pseudomonadaceae</taxon>
        <taxon>Pseudomonas</taxon>
    </lineage>
</organism>
<evidence type="ECO:0000313" key="1">
    <source>
        <dbReference type="EMBL" id="KWV69800.1"/>
    </source>
</evidence>
<comment type="caution">
    <text evidence="1">The sequence shown here is derived from an EMBL/GenBank/DDBJ whole genome shotgun (WGS) entry which is preliminary data.</text>
</comment>
<gene>
    <name evidence="1" type="ORF">PFL603g_06247</name>
</gene>
<dbReference type="AlphaFoldDB" id="A0A109KIE6"/>
<dbReference type="AntiFam" id="ANF00178">
    <property type="entry name" value="Shadow ORF (opposite dhbF)"/>
</dbReference>
<sequence>MYAAVFDHVGQAFLGVLRVEGHVGATGLENRQQANHHLDGALDADAHQHVRPYALLAQGMGQLVGARIQLGVGQGGATEHQRRCIRAAPRLVFDQVMNAAFGRVRLGGLVPAVNEPLLFIRIKHGQFADALFAIEHHGLQQAGPMPGHALDGGRIEQVIGVGQRGMQGAGLFVGVQGQVELGGAALPFHQGQFQPRCGTDRGDVGDYRLMVIHHLKQRRVAQAALDFQRFNQTFKGQLLMGLGAQGMLLDTLQQLGNPRLPGQFGAQHLGVDEEPDQPLDFGAIAIGNRHTDADVALAGIAVQQHIEGTEQQHEQGDVVFLRATAQLHGQCRLNREVMPCALVAGHGRPRVISGQFQYRMLITQASLPVLQLARLLARFQPAALPQGVVAVLDGQRWQLGRFVALMGVIATDEFVDQHVHRPTVGDDVVQGQQQHVFLLGKLEQLHAQQWPMFQVERQQRLTGGGGVDGLLPRIDGQGGEVQVLDGHRRFHRHLRQPLIGLTLEHRAQGFVTRHQAGERLLQRWQAQHAT</sequence>
<accession>A0A109KIE6</accession>
<name>A0A109KIE6_PSEFL</name>
<dbReference type="EMBL" id="LCYC01000064">
    <property type="protein sequence ID" value="KWV69800.1"/>
    <property type="molecule type" value="Genomic_DNA"/>
</dbReference>
<dbReference type="Proteomes" id="UP000063434">
    <property type="component" value="Unassembled WGS sequence"/>
</dbReference>
<reference evidence="1 2" key="1">
    <citation type="submission" date="2015-05" db="EMBL/GenBank/DDBJ databases">
        <title>A genomic and transcriptomic approach to investigate the blue pigment phenotype in Pseudomonas fluorescens.</title>
        <authorList>
            <person name="Andreani N.A."/>
            <person name="Cardazzo B."/>
        </authorList>
    </citation>
    <scope>NUCLEOTIDE SEQUENCE [LARGE SCALE GENOMIC DNA]</scope>
    <source>
        <strain evidence="1 2">Ps_40</strain>
    </source>
</reference>
<evidence type="ECO:0000313" key="2">
    <source>
        <dbReference type="Proteomes" id="UP000063434"/>
    </source>
</evidence>